<dbReference type="GO" id="GO:0005524">
    <property type="term" value="F:ATP binding"/>
    <property type="evidence" value="ECO:0007669"/>
    <property type="project" value="InterPro"/>
</dbReference>
<evidence type="ECO:0000313" key="3">
    <source>
        <dbReference type="Proteomes" id="UP000735302"/>
    </source>
</evidence>
<keyword evidence="2" id="KW-0675">Receptor</keyword>
<evidence type="ECO:0000313" key="2">
    <source>
        <dbReference type="EMBL" id="GFO42999.1"/>
    </source>
</evidence>
<name>A0AAV4DFQ2_9GAST</name>
<sequence length="85" mass="9605">MPANILLDDMKNPRICDFDVSQFLPVGTTLIRGRRGTDGFMAPEMGHDRSTVYNGYKEWIHLTFELLPTSTRYGPPSRGEATTSR</sequence>
<proteinExistence type="predicted"/>
<dbReference type="EMBL" id="BLXT01007852">
    <property type="protein sequence ID" value="GFO42999.1"/>
    <property type="molecule type" value="Genomic_DNA"/>
</dbReference>
<feature type="domain" description="Protein kinase" evidence="1">
    <location>
        <begin position="1"/>
        <end position="85"/>
    </location>
</feature>
<organism evidence="2 3">
    <name type="scientific">Plakobranchus ocellatus</name>
    <dbReference type="NCBI Taxonomy" id="259542"/>
    <lineage>
        <taxon>Eukaryota</taxon>
        <taxon>Metazoa</taxon>
        <taxon>Spiralia</taxon>
        <taxon>Lophotrochozoa</taxon>
        <taxon>Mollusca</taxon>
        <taxon>Gastropoda</taxon>
        <taxon>Heterobranchia</taxon>
        <taxon>Euthyneura</taxon>
        <taxon>Panpulmonata</taxon>
        <taxon>Sacoglossa</taxon>
        <taxon>Placobranchoidea</taxon>
        <taxon>Plakobranchidae</taxon>
        <taxon>Plakobranchus</taxon>
    </lineage>
</organism>
<comment type="caution">
    <text evidence="2">The sequence shown here is derived from an EMBL/GenBank/DDBJ whole genome shotgun (WGS) entry which is preliminary data.</text>
</comment>
<dbReference type="AlphaFoldDB" id="A0AAV4DFQ2"/>
<dbReference type="GO" id="GO:0004672">
    <property type="term" value="F:protein kinase activity"/>
    <property type="evidence" value="ECO:0007669"/>
    <property type="project" value="InterPro"/>
</dbReference>
<dbReference type="PROSITE" id="PS50011">
    <property type="entry name" value="PROTEIN_KINASE_DOM"/>
    <property type="match status" value="1"/>
</dbReference>
<dbReference type="Proteomes" id="UP000735302">
    <property type="component" value="Unassembled WGS sequence"/>
</dbReference>
<keyword evidence="3" id="KW-1185">Reference proteome</keyword>
<protein>
    <submittedName>
        <fullName evidence="2">G protein-coupled receptor kinase 5</fullName>
    </submittedName>
</protein>
<accession>A0AAV4DFQ2</accession>
<keyword evidence="2" id="KW-0808">Transferase</keyword>
<evidence type="ECO:0000259" key="1">
    <source>
        <dbReference type="PROSITE" id="PS50011"/>
    </source>
</evidence>
<dbReference type="InterPro" id="IPR000719">
    <property type="entry name" value="Prot_kinase_dom"/>
</dbReference>
<dbReference type="Gene3D" id="1.10.510.10">
    <property type="entry name" value="Transferase(Phosphotransferase) domain 1"/>
    <property type="match status" value="1"/>
</dbReference>
<gene>
    <name evidence="2" type="ORF">PoB_006950400</name>
</gene>
<reference evidence="2 3" key="1">
    <citation type="journal article" date="2021" name="Elife">
        <title>Chloroplast acquisition without the gene transfer in kleptoplastic sea slugs, Plakobranchus ocellatus.</title>
        <authorList>
            <person name="Maeda T."/>
            <person name="Takahashi S."/>
            <person name="Yoshida T."/>
            <person name="Shimamura S."/>
            <person name="Takaki Y."/>
            <person name="Nagai Y."/>
            <person name="Toyoda A."/>
            <person name="Suzuki Y."/>
            <person name="Arimoto A."/>
            <person name="Ishii H."/>
            <person name="Satoh N."/>
            <person name="Nishiyama T."/>
            <person name="Hasebe M."/>
            <person name="Maruyama T."/>
            <person name="Minagawa J."/>
            <person name="Obokata J."/>
            <person name="Shigenobu S."/>
        </authorList>
    </citation>
    <scope>NUCLEOTIDE SEQUENCE [LARGE SCALE GENOMIC DNA]</scope>
</reference>
<dbReference type="InterPro" id="IPR011009">
    <property type="entry name" value="Kinase-like_dom_sf"/>
</dbReference>
<keyword evidence="2" id="KW-0418">Kinase</keyword>
<dbReference type="SUPFAM" id="SSF56112">
    <property type="entry name" value="Protein kinase-like (PK-like)"/>
    <property type="match status" value="1"/>
</dbReference>